<keyword evidence="12" id="KW-1185">Reference proteome</keyword>
<dbReference type="GO" id="GO:0002949">
    <property type="term" value="P:tRNA threonylcarbamoyladenosine modification"/>
    <property type="evidence" value="ECO:0007669"/>
    <property type="project" value="InterPro"/>
</dbReference>
<evidence type="ECO:0000256" key="1">
    <source>
        <dbReference type="ARBA" id="ARBA00004496"/>
    </source>
</evidence>
<dbReference type="NCBIfam" id="TIGR00150">
    <property type="entry name" value="T6A_YjeE"/>
    <property type="match status" value="1"/>
</dbReference>
<proteinExistence type="inferred from homology"/>
<evidence type="ECO:0000313" key="12">
    <source>
        <dbReference type="Proteomes" id="UP000477911"/>
    </source>
</evidence>
<organism evidence="11 12">
    <name type="scientific">Pseudooceanicola albus</name>
    <dbReference type="NCBI Taxonomy" id="2692189"/>
    <lineage>
        <taxon>Bacteria</taxon>
        <taxon>Pseudomonadati</taxon>
        <taxon>Pseudomonadota</taxon>
        <taxon>Alphaproteobacteria</taxon>
        <taxon>Rhodobacterales</taxon>
        <taxon>Paracoccaceae</taxon>
        <taxon>Pseudooceanicola</taxon>
    </lineage>
</organism>
<evidence type="ECO:0000256" key="2">
    <source>
        <dbReference type="ARBA" id="ARBA00007599"/>
    </source>
</evidence>
<protein>
    <recommendedName>
        <fullName evidence="3">tRNA threonylcarbamoyladenosine biosynthesis protein TsaE</fullName>
    </recommendedName>
    <alternativeName>
        <fullName evidence="10">t(6)A37 threonylcarbamoyladenosine biosynthesis protein TsaE</fullName>
    </alternativeName>
</protein>
<comment type="similarity">
    <text evidence="2">Belongs to the TsaE family.</text>
</comment>
<dbReference type="EMBL" id="WUMU01000002">
    <property type="protein sequence ID" value="MXN16764.1"/>
    <property type="molecule type" value="Genomic_DNA"/>
</dbReference>
<evidence type="ECO:0000256" key="4">
    <source>
        <dbReference type="ARBA" id="ARBA00022490"/>
    </source>
</evidence>
<keyword evidence="7" id="KW-0547">Nucleotide-binding</keyword>
<dbReference type="SUPFAM" id="SSF52540">
    <property type="entry name" value="P-loop containing nucleoside triphosphate hydrolases"/>
    <property type="match status" value="1"/>
</dbReference>
<keyword evidence="11" id="KW-0808">Transferase</keyword>
<evidence type="ECO:0000256" key="5">
    <source>
        <dbReference type="ARBA" id="ARBA00022694"/>
    </source>
</evidence>
<keyword evidence="8" id="KW-0067">ATP-binding</keyword>
<comment type="caution">
    <text evidence="11">The sequence shown here is derived from an EMBL/GenBank/DDBJ whole genome shotgun (WGS) entry which is preliminary data.</text>
</comment>
<dbReference type="GO" id="GO:0005737">
    <property type="term" value="C:cytoplasm"/>
    <property type="evidence" value="ECO:0007669"/>
    <property type="project" value="UniProtKB-SubCell"/>
</dbReference>
<evidence type="ECO:0000256" key="7">
    <source>
        <dbReference type="ARBA" id="ARBA00022741"/>
    </source>
</evidence>
<dbReference type="GO" id="GO:0016740">
    <property type="term" value="F:transferase activity"/>
    <property type="evidence" value="ECO:0007669"/>
    <property type="project" value="UniProtKB-KW"/>
</dbReference>
<evidence type="ECO:0000256" key="10">
    <source>
        <dbReference type="ARBA" id="ARBA00032441"/>
    </source>
</evidence>
<keyword evidence="6" id="KW-0479">Metal-binding</keyword>
<dbReference type="Proteomes" id="UP000477911">
    <property type="component" value="Unassembled WGS sequence"/>
</dbReference>
<comment type="subcellular location">
    <subcellularLocation>
        <location evidence="1">Cytoplasm</location>
    </subcellularLocation>
</comment>
<dbReference type="GO" id="GO:0046872">
    <property type="term" value="F:metal ion binding"/>
    <property type="evidence" value="ECO:0007669"/>
    <property type="project" value="UniProtKB-KW"/>
</dbReference>
<evidence type="ECO:0000256" key="3">
    <source>
        <dbReference type="ARBA" id="ARBA00019010"/>
    </source>
</evidence>
<dbReference type="PANTHER" id="PTHR33540:SF2">
    <property type="entry name" value="TRNA THREONYLCARBAMOYLADENOSINE BIOSYNTHESIS PROTEIN TSAE"/>
    <property type="match status" value="1"/>
</dbReference>
<dbReference type="PANTHER" id="PTHR33540">
    <property type="entry name" value="TRNA THREONYLCARBAMOYLADENOSINE BIOSYNTHESIS PROTEIN TSAE"/>
    <property type="match status" value="1"/>
</dbReference>
<dbReference type="InterPro" id="IPR003442">
    <property type="entry name" value="T6A_TsaE"/>
</dbReference>
<evidence type="ECO:0000256" key="9">
    <source>
        <dbReference type="ARBA" id="ARBA00022842"/>
    </source>
</evidence>
<keyword evidence="5" id="KW-0819">tRNA processing</keyword>
<accession>A0A6L7FXC2</accession>
<dbReference type="Gene3D" id="3.40.50.300">
    <property type="entry name" value="P-loop containing nucleotide triphosphate hydrolases"/>
    <property type="match status" value="1"/>
</dbReference>
<dbReference type="AlphaFoldDB" id="A0A6L7FXC2"/>
<name>A0A6L7FXC2_9RHOB</name>
<evidence type="ECO:0000313" key="11">
    <source>
        <dbReference type="EMBL" id="MXN16764.1"/>
    </source>
</evidence>
<keyword evidence="9" id="KW-0460">Magnesium</keyword>
<evidence type="ECO:0000256" key="6">
    <source>
        <dbReference type="ARBA" id="ARBA00022723"/>
    </source>
</evidence>
<evidence type="ECO:0000256" key="8">
    <source>
        <dbReference type="ARBA" id="ARBA00022840"/>
    </source>
</evidence>
<keyword evidence="4" id="KW-0963">Cytoplasm</keyword>
<dbReference type="Pfam" id="PF02367">
    <property type="entry name" value="TsaE"/>
    <property type="match status" value="1"/>
</dbReference>
<dbReference type="RefSeq" id="WP_160891427.1">
    <property type="nucleotide sequence ID" value="NZ_WUMU01000002.1"/>
</dbReference>
<sequence>MSRATFDLLLPDPDATCQLAQRLAPLLRPGDVLLLSGGIGAGKTHFARSLIQALQDEPEDVPSPTFTIVQEYETSAGPLWHADLYRLGDPAEAVELGLEDAFTEAICLIEWPDRLGSLAPADAWHLDFTPTPEDGRTLTLDLPARAAPLLREILAHD</sequence>
<reference evidence="11 12" key="1">
    <citation type="submission" date="2019-12" db="EMBL/GenBank/DDBJ databases">
        <authorList>
            <person name="Li M."/>
        </authorList>
    </citation>
    <scope>NUCLEOTIDE SEQUENCE [LARGE SCALE GENOMIC DNA]</scope>
    <source>
        <strain evidence="11 12">GBMRC 2024</strain>
    </source>
</reference>
<dbReference type="GO" id="GO:0005524">
    <property type="term" value="F:ATP binding"/>
    <property type="evidence" value="ECO:0007669"/>
    <property type="project" value="UniProtKB-KW"/>
</dbReference>
<gene>
    <name evidence="11" type="primary">tsaE</name>
    <name evidence="11" type="ORF">GR170_02865</name>
</gene>
<dbReference type="InterPro" id="IPR027417">
    <property type="entry name" value="P-loop_NTPase"/>
</dbReference>